<dbReference type="EMBL" id="AFJL02000046">
    <property type="protein sequence ID" value="EMY06246.1"/>
    <property type="molecule type" value="Genomic_DNA"/>
</dbReference>
<accession>A0A829DD06</accession>
<dbReference type="Proteomes" id="UP000012329">
    <property type="component" value="Unassembled WGS sequence"/>
</dbReference>
<evidence type="ECO:0000313" key="1">
    <source>
        <dbReference type="EMBL" id="EMY06246.1"/>
    </source>
</evidence>
<name>A0A829DD06_LEPIR</name>
<evidence type="ECO:0000313" key="2">
    <source>
        <dbReference type="Proteomes" id="UP000012329"/>
    </source>
</evidence>
<dbReference type="AlphaFoldDB" id="A0A829DD06"/>
<gene>
    <name evidence="1" type="ORF">LEP1GSC029_3179</name>
</gene>
<comment type="caution">
    <text evidence="1">The sequence shown here is derived from an EMBL/GenBank/DDBJ whole genome shotgun (WGS) entry which is preliminary data.</text>
</comment>
<protein>
    <submittedName>
        <fullName evidence="1">Uncharacterized protein</fullName>
    </submittedName>
</protein>
<sequence>MKIISFGYTTAPLLAKRKFVTRRDWKDQYALSFRPNEIVQAYDKQARFGGKKIGEIKIVSVFNQHPNKMPDSDYEDEGFAWLDENPDFIHKTFIHTDGTKNMRKYFRMWRMFGKPCWVIRFEPLTLLPFEFIDKVHSIIEKCPENVWLGTSVGNQKAAQYIADLVI</sequence>
<proteinExistence type="predicted"/>
<organism evidence="1 2">
    <name type="scientific">Leptospira interrogans str. 2002000626</name>
    <dbReference type="NCBI Taxonomy" id="996803"/>
    <lineage>
        <taxon>Bacteria</taxon>
        <taxon>Pseudomonadati</taxon>
        <taxon>Spirochaetota</taxon>
        <taxon>Spirochaetia</taxon>
        <taxon>Leptospirales</taxon>
        <taxon>Leptospiraceae</taxon>
        <taxon>Leptospira</taxon>
    </lineage>
</organism>
<reference evidence="1 2" key="1">
    <citation type="submission" date="2013-02" db="EMBL/GenBank/DDBJ databases">
        <authorList>
            <person name="Harkins D.M."/>
            <person name="Durkin A.S."/>
            <person name="Brinkac L.M."/>
            <person name="Haft D.H."/>
            <person name="Selengut J.D."/>
            <person name="Sanka R."/>
            <person name="DePew J."/>
            <person name="Purushe J."/>
            <person name="Whelen A.C."/>
            <person name="Vinetz J.M."/>
            <person name="Sutton G.G."/>
            <person name="Nierman W.C."/>
            <person name="Fouts D.E."/>
        </authorList>
    </citation>
    <scope>NUCLEOTIDE SEQUENCE [LARGE SCALE GENOMIC DNA]</scope>
    <source>
        <strain evidence="1 2">2002000626</strain>
    </source>
</reference>